<gene>
    <name evidence="2" type="ORF">RCL2_002017400</name>
    <name evidence="1" type="ORF">RclHR1_03070008</name>
</gene>
<name>A0A2Z6R9T3_9GLOM</name>
<dbReference type="Proteomes" id="UP000247702">
    <property type="component" value="Unassembled WGS sequence"/>
</dbReference>
<dbReference type="EMBL" id="BEXD01002302">
    <property type="protein sequence ID" value="GBB97792.1"/>
    <property type="molecule type" value="Genomic_DNA"/>
</dbReference>
<proteinExistence type="predicted"/>
<protein>
    <submittedName>
        <fullName evidence="1">Uncharacterized protein</fullName>
    </submittedName>
</protein>
<dbReference type="AlphaFoldDB" id="A0A2Z6R9T3"/>
<evidence type="ECO:0000313" key="1">
    <source>
        <dbReference type="EMBL" id="GBB97792.1"/>
    </source>
</evidence>
<accession>A0A2Z6R9T3</accession>
<sequence length="82" mass="9166">MMFQAVNSSNALDIIARVLTEDPTSTATTTTIDPNFPIGTRINHFRHLGNLQGGASENEMESLGLFFNRPKVQFEFEMMSQT</sequence>
<dbReference type="Proteomes" id="UP000615446">
    <property type="component" value="Unassembled WGS sequence"/>
</dbReference>
<dbReference type="EMBL" id="BLAL01000228">
    <property type="protein sequence ID" value="GES93429.1"/>
    <property type="molecule type" value="Genomic_DNA"/>
</dbReference>
<organism evidence="1 3">
    <name type="scientific">Rhizophagus clarus</name>
    <dbReference type="NCBI Taxonomy" id="94130"/>
    <lineage>
        <taxon>Eukaryota</taxon>
        <taxon>Fungi</taxon>
        <taxon>Fungi incertae sedis</taxon>
        <taxon>Mucoromycota</taxon>
        <taxon>Glomeromycotina</taxon>
        <taxon>Glomeromycetes</taxon>
        <taxon>Glomerales</taxon>
        <taxon>Glomeraceae</taxon>
        <taxon>Rhizophagus</taxon>
    </lineage>
</organism>
<reference evidence="2" key="2">
    <citation type="submission" date="2019-10" db="EMBL/GenBank/DDBJ databases">
        <title>Conservation and host-specific expression of non-tandemly repeated heterogenous ribosome RNA gene in arbuscular mycorrhizal fungi.</title>
        <authorList>
            <person name="Maeda T."/>
            <person name="Kobayashi Y."/>
            <person name="Nakagawa T."/>
            <person name="Ezawa T."/>
            <person name="Yamaguchi K."/>
            <person name="Bino T."/>
            <person name="Nishimoto Y."/>
            <person name="Shigenobu S."/>
            <person name="Kawaguchi M."/>
        </authorList>
    </citation>
    <scope>NUCLEOTIDE SEQUENCE</scope>
    <source>
        <strain evidence="2">HR1</strain>
    </source>
</reference>
<comment type="caution">
    <text evidence="1">The sequence shown here is derived from an EMBL/GenBank/DDBJ whole genome shotgun (WGS) entry which is preliminary data.</text>
</comment>
<reference evidence="1 3" key="1">
    <citation type="submission" date="2017-11" db="EMBL/GenBank/DDBJ databases">
        <title>The genome of Rhizophagus clarus HR1 reveals common genetic basis of auxotrophy among arbuscular mycorrhizal fungi.</title>
        <authorList>
            <person name="Kobayashi Y."/>
        </authorList>
    </citation>
    <scope>NUCLEOTIDE SEQUENCE [LARGE SCALE GENOMIC DNA]</scope>
    <source>
        <strain evidence="1 3">HR1</strain>
    </source>
</reference>
<keyword evidence="3" id="KW-1185">Reference proteome</keyword>
<evidence type="ECO:0000313" key="2">
    <source>
        <dbReference type="EMBL" id="GES93429.1"/>
    </source>
</evidence>
<evidence type="ECO:0000313" key="3">
    <source>
        <dbReference type="Proteomes" id="UP000247702"/>
    </source>
</evidence>
<dbReference type="OrthoDB" id="2410766at2759"/>